<dbReference type="GO" id="GO:0007080">
    <property type="term" value="P:mitotic metaphase chromosome alignment"/>
    <property type="evidence" value="ECO:0007669"/>
    <property type="project" value="Ensembl"/>
</dbReference>
<proteinExistence type="inferred from homology"/>
<dbReference type="AlphaFoldDB" id="A0A8C9KB68"/>
<dbReference type="InterPro" id="IPR037898">
    <property type="entry name" value="NudC_fam"/>
</dbReference>
<evidence type="ECO:0000256" key="1">
    <source>
        <dbReference type="ARBA" id="ARBA00004186"/>
    </source>
</evidence>
<feature type="domain" description="CS" evidence="16">
    <location>
        <begin position="194"/>
        <end position="285"/>
    </location>
</feature>
<keyword evidence="9" id="KW-0498">Mitosis</keyword>
<dbReference type="InterPro" id="IPR025934">
    <property type="entry name" value="NudC_N_dom"/>
</dbReference>
<feature type="region of interest" description="Disordered" evidence="15">
    <location>
        <begin position="150"/>
        <end position="193"/>
    </location>
</feature>
<comment type="function">
    <text evidence="14">Plays a role in neurogenesis and neuronal migration. Necessary for correct formation of mitotic spindles and chromosome separation during mitosis. Necessary for cytokinesis and cell proliferation.</text>
</comment>
<gene>
    <name evidence="17" type="primary">NUDC</name>
</gene>
<evidence type="ECO:0000256" key="9">
    <source>
        <dbReference type="ARBA" id="ARBA00022776"/>
    </source>
</evidence>
<reference evidence="17" key="1">
    <citation type="submission" date="2025-08" db="UniProtKB">
        <authorList>
            <consortium name="Ensembl"/>
        </authorList>
    </citation>
    <scope>IDENTIFICATION</scope>
</reference>
<dbReference type="InterPro" id="IPR032572">
    <property type="entry name" value="NuDC"/>
</dbReference>
<dbReference type="FunFam" id="2.60.40.790:FF:000001">
    <property type="entry name" value="Nuclear migration protein nudC"/>
    <property type="match status" value="1"/>
</dbReference>
<organism evidence="17 18">
    <name type="scientific">Panthera tigris altaica</name>
    <name type="common">Siberian tiger</name>
    <dbReference type="NCBI Taxonomy" id="74533"/>
    <lineage>
        <taxon>Eukaryota</taxon>
        <taxon>Metazoa</taxon>
        <taxon>Chordata</taxon>
        <taxon>Craniata</taxon>
        <taxon>Vertebrata</taxon>
        <taxon>Euteleostomi</taxon>
        <taxon>Mammalia</taxon>
        <taxon>Eutheria</taxon>
        <taxon>Laurasiatheria</taxon>
        <taxon>Carnivora</taxon>
        <taxon>Feliformia</taxon>
        <taxon>Felidae</taxon>
        <taxon>Pantherinae</taxon>
        <taxon>Panthera</taxon>
    </lineage>
</organism>
<dbReference type="SUPFAM" id="SSF49764">
    <property type="entry name" value="HSP20-like chaperones"/>
    <property type="match status" value="1"/>
</dbReference>
<dbReference type="Ensembl" id="ENSPTIT00000019783.1">
    <property type="protein sequence ID" value="ENSPTIP00000015636.1"/>
    <property type="gene ID" value="ENSPTIG00000014669.1"/>
</dbReference>
<evidence type="ECO:0000256" key="11">
    <source>
        <dbReference type="ARBA" id="ARBA00023212"/>
    </source>
</evidence>
<keyword evidence="8" id="KW-0493">Microtubule</keyword>
<keyword evidence="7" id="KW-0132">Cell division</keyword>
<evidence type="ECO:0000256" key="6">
    <source>
        <dbReference type="ARBA" id="ARBA00022553"/>
    </source>
</evidence>
<keyword evidence="12" id="KW-0131">Cell cycle</keyword>
<dbReference type="PROSITE" id="PS51203">
    <property type="entry name" value="CS"/>
    <property type="match status" value="1"/>
</dbReference>
<dbReference type="InterPro" id="IPR008978">
    <property type="entry name" value="HSP20-like_chaperone"/>
</dbReference>
<name>A0A8C9KB68_PANTA</name>
<evidence type="ECO:0000256" key="4">
    <source>
        <dbReference type="ARBA" id="ARBA00017641"/>
    </source>
</evidence>
<sequence length="358" mass="41301">MGGEQEEERFDGMLLAMAQQHEGGVQELVNTFFSFLRRKTDFFVGGEEGMAEKLITQTFNHHNQLAQKARREKRSRQENERREKAERAARLAKEAKSETSGPQIKELTDEEAERLQLEIDQVRVGSLHPHQHWQRGCSCQLLCPSPQKKDAENHEAQLKNGSVGSPGKQEAEEDEEEEDEKDKGKLKPNLGNGADLPNYRWTQTLSELDLALPFHVNFRLKGKDVVVDIHRRHLRVGLKGQPAIIDGELYNEVKVEESSWLIEDGKVVTVHLEKINKMEWWSRLVSTDPEINTKKINPENSKLSDLDSETRSMVEKMMYDQRQKSMGLPTSDEQKKQEILKKFMDQHPEMDFSKAKFN</sequence>
<comment type="similarity">
    <text evidence="3">Belongs to the nudC family.</text>
</comment>
<comment type="subcellular location">
    <subcellularLocation>
        <location evidence="1">Cytoplasm</location>
        <location evidence="1">Cytoskeleton</location>
        <location evidence="1">Spindle</location>
    </subcellularLocation>
    <subcellularLocation>
        <location evidence="2">Midbody</location>
    </subcellularLocation>
</comment>
<dbReference type="GO" id="GO:0005874">
    <property type="term" value="C:microtubule"/>
    <property type="evidence" value="ECO:0007669"/>
    <property type="project" value="UniProtKB-KW"/>
</dbReference>
<dbReference type="GO" id="GO:0007052">
    <property type="term" value="P:mitotic spindle organization"/>
    <property type="evidence" value="ECO:0007669"/>
    <property type="project" value="Ensembl"/>
</dbReference>
<evidence type="ECO:0000256" key="15">
    <source>
        <dbReference type="SAM" id="MobiDB-lite"/>
    </source>
</evidence>
<dbReference type="GO" id="GO:0051301">
    <property type="term" value="P:cell division"/>
    <property type="evidence" value="ECO:0007669"/>
    <property type="project" value="UniProtKB-KW"/>
</dbReference>
<feature type="region of interest" description="Disordered" evidence="15">
    <location>
        <begin position="66"/>
        <end position="108"/>
    </location>
</feature>
<keyword evidence="5" id="KW-0963">Cytoplasm</keyword>
<dbReference type="PANTHER" id="PTHR12356:SF3">
    <property type="entry name" value="NUCLEAR MIGRATION PROTEIN NUDC"/>
    <property type="match status" value="1"/>
</dbReference>
<dbReference type="GO" id="GO:0072686">
    <property type="term" value="C:mitotic spindle"/>
    <property type="evidence" value="ECO:0007669"/>
    <property type="project" value="Ensembl"/>
</dbReference>
<reference evidence="17" key="2">
    <citation type="submission" date="2025-09" db="UniProtKB">
        <authorList>
            <consortium name="Ensembl"/>
        </authorList>
    </citation>
    <scope>IDENTIFICATION</scope>
</reference>
<keyword evidence="18" id="KW-1185">Reference proteome</keyword>
<feature type="compositionally biased region" description="Acidic residues" evidence="15">
    <location>
        <begin position="171"/>
        <end position="180"/>
    </location>
</feature>
<evidence type="ECO:0000256" key="7">
    <source>
        <dbReference type="ARBA" id="ARBA00022618"/>
    </source>
</evidence>
<evidence type="ECO:0000313" key="17">
    <source>
        <dbReference type="Ensembl" id="ENSPTIP00000015636.1"/>
    </source>
</evidence>
<keyword evidence="11" id="KW-0206">Cytoskeleton</keyword>
<dbReference type="InterPro" id="IPR007052">
    <property type="entry name" value="CS_dom"/>
</dbReference>
<evidence type="ECO:0000256" key="5">
    <source>
        <dbReference type="ARBA" id="ARBA00022490"/>
    </source>
</evidence>
<keyword evidence="6" id="KW-0597">Phosphoprotein</keyword>
<dbReference type="CDD" id="cd06492">
    <property type="entry name" value="p23_mNUDC_like"/>
    <property type="match status" value="1"/>
</dbReference>
<evidence type="ECO:0000313" key="18">
    <source>
        <dbReference type="Proteomes" id="UP000675900"/>
    </source>
</evidence>
<evidence type="ECO:0000256" key="2">
    <source>
        <dbReference type="ARBA" id="ARBA00004214"/>
    </source>
</evidence>
<dbReference type="Gene3D" id="2.60.40.790">
    <property type="match status" value="1"/>
</dbReference>
<evidence type="ECO:0000259" key="16">
    <source>
        <dbReference type="PROSITE" id="PS51203"/>
    </source>
</evidence>
<dbReference type="GO" id="GO:0051656">
    <property type="term" value="P:establishment of organelle localization"/>
    <property type="evidence" value="ECO:0007669"/>
    <property type="project" value="UniProtKB-ARBA"/>
</dbReference>
<dbReference type="Proteomes" id="UP000675900">
    <property type="component" value="Unassembled WGS sequence"/>
</dbReference>
<dbReference type="Pfam" id="PF14050">
    <property type="entry name" value="Nudc_N"/>
    <property type="match status" value="1"/>
</dbReference>
<dbReference type="GO" id="GO:0005829">
    <property type="term" value="C:cytosol"/>
    <property type="evidence" value="ECO:0007669"/>
    <property type="project" value="Ensembl"/>
</dbReference>
<dbReference type="GO" id="GO:0006457">
    <property type="term" value="P:protein folding"/>
    <property type="evidence" value="ECO:0007669"/>
    <property type="project" value="TreeGrafter"/>
</dbReference>
<dbReference type="Pfam" id="PF16273">
    <property type="entry name" value="NuDC"/>
    <property type="match status" value="1"/>
</dbReference>
<dbReference type="GeneTree" id="ENSGT00940000155361"/>
<keyword evidence="10" id="KW-0175">Coiled coil</keyword>
<evidence type="ECO:0000256" key="14">
    <source>
        <dbReference type="ARBA" id="ARBA00046142"/>
    </source>
</evidence>
<dbReference type="Pfam" id="PF04969">
    <property type="entry name" value="CS"/>
    <property type="match status" value="1"/>
</dbReference>
<dbReference type="GO" id="GO:0051082">
    <property type="term" value="F:unfolded protein binding"/>
    <property type="evidence" value="ECO:0007669"/>
    <property type="project" value="TreeGrafter"/>
</dbReference>
<evidence type="ECO:0000256" key="12">
    <source>
        <dbReference type="ARBA" id="ARBA00023306"/>
    </source>
</evidence>
<dbReference type="GO" id="GO:0030496">
    <property type="term" value="C:midbody"/>
    <property type="evidence" value="ECO:0007669"/>
    <property type="project" value="UniProtKB-SubCell"/>
</dbReference>
<evidence type="ECO:0000256" key="8">
    <source>
        <dbReference type="ARBA" id="ARBA00022701"/>
    </source>
</evidence>
<evidence type="ECO:0000256" key="3">
    <source>
        <dbReference type="ARBA" id="ARBA00010513"/>
    </source>
</evidence>
<evidence type="ECO:0000256" key="13">
    <source>
        <dbReference type="ARBA" id="ARBA00030427"/>
    </source>
</evidence>
<protein>
    <recommendedName>
        <fullName evidence="4">Nuclear migration protein nudC</fullName>
    </recommendedName>
    <alternativeName>
        <fullName evidence="13">Nuclear distribution protein C homolog</fullName>
    </alternativeName>
</protein>
<dbReference type="PANTHER" id="PTHR12356">
    <property type="entry name" value="NUCLEAR MOVEMENT PROTEIN NUDC"/>
    <property type="match status" value="1"/>
</dbReference>
<feature type="compositionally biased region" description="Basic and acidic residues" evidence="15">
    <location>
        <begin position="75"/>
        <end position="97"/>
    </location>
</feature>
<evidence type="ECO:0000256" key="10">
    <source>
        <dbReference type="ARBA" id="ARBA00023054"/>
    </source>
</evidence>
<accession>A0A8C9KB68</accession>